<protein>
    <submittedName>
        <fullName evidence="2">Uncharacterized protein</fullName>
    </submittedName>
</protein>
<organism evidence="2 3">
    <name type="scientific">Terricaulis silvestris</name>
    <dbReference type="NCBI Taxonomy" id="2686094"/>
    <lineage>
        <taxon>Bacteria</taxon>
        <taxon>Pseudomonadati</taxon>
        <taxon>Pseudomonadota</taxon>
        <taxon>Alphaproteobacteria</taxon>
        <taxon>Caulobacterales</taxon>
        <taxon>Caulobacteraceae</taxon>
        <taxon>Terricaulis</taxon>
    </lineage>
</organism>
<dbReference type="Proteomes" id="UP000431269">
    <property type="component" value="Chromosome"/>
</dbReference>
<dbReference type="KEGG" id="tsv:DSM104635_03286"/>
<sequence length="55" mass="5959">MNQPDPTAHRNASGFLLNPNRAVPVVETPSRWPGLLMTLFYLAACALAAFLVFSA</sequence>
<dbReference type="AlphaFoldDB" id="A0A6I6MUJ4"/>
<gene>
    <name evidence="2" type="ORF">DSM104635_03286</name>
</gene>
<evidence type="ECO:0000313" key="2">
    <source>
        <dbReference type="EMBL" id="QGZ96427.1"/>
    </source>
</evidence>
<name>A0A6I6MUJ4_9CAUL</name>
<dbReference type="RefSeq" id="WP_158767214.1">
    <property type="nucleotide sequence ID" value="NZ_CP047045.1"/>
</dbReference>
<keyword evidence="1" id="KW-0472">Membrane</keyword>
<feature type="transmembrane region" description="Helical" evidence="1">
    <location>
        <begin position="32"/>
        <end position="53"/>
    </location>
</feature>
<dbReference type="EMBL" id="CP047045">
    <property type="protein sequence ID" value="QGZ96427.1"/>
    <property type="molecule type" value="Genomic_DNA"/>
</dbReference>
<proteinExistence type="predicted"/>
<keyword evidence="3" id="KW-1185">Reference proteome</keyword>
<keyword evidence="1" id="KW-1133">Transmembrane helix</keyword>
<keyword evidence="1" id="KW-0812">Transmembrane</keyword>
<reference evidence="3" key="1">
    <citation type="submission" date="2019-12" db="EMBL/GenBank/DDBJ databases">
        <title>Complete genome of Terracaulis silvestris 0127_4.</title>
        <authorList>
            <person name="Vieira S."/>
            <person name="Riedel T."/>
            <person name="Sproer C."/>
            <person name="Pascual J."/>
            <person name="Boedeker C."/>
            <person name="Overmann J."/>
        </authorList>
    </citation>
    <scope>NUCLEOTIDE SEQUENCE [LARGE SCALE GENOMIC DNA]</scope>
    <source>
        <strain evidence="3">0127_4</strain>
    </source>
</reference>
<evidence type="ECO:0000256" key="1">
    <source>
        <dbReference type="SAM" id="Phobius"/>
    </source>
</evidence>
<accession>A0A6I6MUJ4</accession>
<evidence type="ECO:0000313" key="3">
    <source>
        <dbReference type="Proteomes" id="UP000431269"/>
    </source>
</evidence>